<organism evidence="1 2">
    <name type="scientific">Auriscalpium vulgare</name>
    <dbReference type="NCBI Taxonomy" id="40419"/>
    <lineage>
        <taxon>Eukaryota</taxon>
        <taxon>Fungi</taxon>
        <taxon>Dikarya</taxon>
        <taxon>Basidiomycota</taxon>
        <taxon>Agaricomycotina</taxon>
        <taxon>Agaricomycetes</taxon>
        <taxon>Russulales</taxon>
        <taxon>Auriscalpiaceae</taxon>
        <taxon>Auriscalpium</taxon>
    </lineage>
</organism>
<keyword evidence="2" id="KW-1185">Reference proteome</keyword>
<dbReference type="Proteomes" id="UP000814033">
    <property type="component" value="Unassembled WGS sequence"/>
</dbReference>
<reference evidence="1" key="1">
    <citation type="submission" date="2021-02" db="EMBL/GenBank/DDBJ databases">
        <authorList>
            <consortium name="DOE Joint Genome Institute"/>
            <person name="Ahrendt S."/>
            <person name="Looney B.P."/>
            <person name="Miyauchi S."/>
            <person name="Morin E."/>
            <person name="Drula E."/>
            <person name="Courty P.E."/>
            <person name="Chicoki N."/>
            <person name="Fauchery L."/>
            <person name="Kohler A."/>
            <person name="Kuo A."/>
            <person name="Labutti K."/>
            <person name="Pangilinan J."/>
            <person name="Lipzen A."/>
            <person name="Riley R."/>
            <person name="Andreopoulos W."/>
            <person name="He G."/>
            <person name="Johnson J."/>
            <person name="Barry K.W."/>
            <person name="Grigoriev I.V."/>
            <person name="Nagy L."/>
            <person name="Hibbett D."/>
            <person name="Henrissat B."/>
            <person name="Matheny P.B."/>
            <person name="Labbe J."/>
            <person name="Martin F."/>
        </authorList>
    </citation>
    <scope>NUCLEOTIDE SEQUENCE</scope>
    <source>
        <strain evidence="1">FP105234-sp</strain>
    </source>
</reference>
<gene>
    <name evidence="1" type="ORF">FA95DRAFT_1551766</name>
</gene>
<proteinExistence type="predicted"/>
<sequence length="228" mass="24919">MPLRFRLSGAGTVGRPCVRWGTTSVASGANVIARTLLPHAASHSATLPPPLLCPEPLAPAYTDCVPPPAPRPPFHRPHFPHVQHNTHITATRRVANVRIMIRFAAMAFGYVLDGTLYSPCIILISPSYTNTSQTDCCLRSYSMASQGNKCHPSARSPARRFNLPRLHNLRDMNALSDRTSTDRYVLAPARGPGAYVILGAHGSSAWRTATPPDASCREWRTCLMMLII</sequence>
<comment type="caution">
    <text evidence="1">The sequence shown here is derived from an EMBL/GenBank/DDBJ whole genome shotgun (WGS) entry which is preliminary data.</text>
</comment>
<evidence type="ECO:0000313" key="1">
    <source>
        <dbReference type="EMBL" id="KAI0053983.1"/>
    </source>
</evidence>
<evidence type="ECO:0000313" key="2">
    <source>
        <dbReference type="Proteomes" id="UP000814033"/>
    </source>
</evidence>
<name>A0ACB8SBX9_9AGAM</name>
<protein>
    <submittedName>
        <fullName evidence="1">Uncharacterized protein</fullName>
    </submittedName>
</protein>
<accession>A0ACB8SBX9</accession>
<reference evidence="1" key="2">
    <citation type="journal article" date="2022" name="New Phytol.">
        <title>Evolutionary transition to the ectomycorrhizal habit in the genomes of a hyperdiverse lineage of mushroom-forming fungi.</title>
        <authorList>
            <person name="Looney B."/>
            <person name="Miyauchi S."/>
            <person name="Morin E."/>
            <person name="Drula E."/>
            <person name="Courty P.E."/>
            <person name="Kohler A."/>
            <person name="Kuo A."/>
            <person name="LaButti K."/>
            <person name="Pangilinan J."/>
            <person name="Lipzen A."/>
            <person name="Riley R."/>
            <person name="Andreopoulos W."/>
            <person name="He G."/>
            <person name="Johnson J."/>
            <person name="Nolan M."/>
            <person name="Tritt A."/>
            <person name="Barry K.W."/>
            <person name="Grigoriev I.V."/>
            <person name="Nagy L.G."/>
            <person name="Hibbett D."/>
            <person name="Henrissat B."/>
            <person name="Matheny P.B."/>
            <person name="Labbe J."/>
            <person name="Martin F.M."/>
        </authorList>
    </citation>
    <scope>NUCLEOTIDE SEQUENCE</scope>
    <source>
        <strain evidence="1">FP105234-sp</strain>
    </source>
</reference>
<dbReference type="EMBL" id="MU275838">
    <property type="protein sequence ID" value="KAI0053983.1"/>
    <property type="molecule type" value="Genomic_DNA"/>
</dbReference>